<proteinExistence type="predicted"/>
<gene>
    <name evidence="2" type="ordered locus">TON_1549</name>
</gene>
<evidence type="ECO:0000256" key="1">
    <source>
        <dbReference type="SAM" id="MobiDB-lite"/>
    </source>
</evidence>
<organism evidence="2 3">
    <name type="scientific">Thermococcus onnurineus (strain NA1)</name>
    <dbReference type="NCBI Taxonomy" id="523850"/>
    <lineage>
        <taxon>Archaea</taxon>
        <taxon>Methanobacteriati</taxon>
        <taxon>Methanobacteriota</taxon>
        <taxon>Thermococci</taxon>
        <taxon>Thermococcales</taxon>
        <taxon>Thermococcaceae</taxon>
        <taxon>Thermococcus</taxon>
    </lineage>
</organism>
<accession>B6YTU8</accession>
<feature type="compositionally biased region" description="Basic and acidic residues" evidence="1">
    <location>
        <begin position="1"/>
        <end position="10"/>
    </location>
</feature>
<dbReference type="GeneID" id="70691898"/>
<dbReference type="AlphaFoldDB" id="B6YTU8"/>
<evidence type="ECO:0000313" key="2">
    <source>
        <dbReference type="EMBL" id="ACJ17039.1"/>
    </source>
</evidence>
<reference evidence="2 3" key="1">
    <citation type="journal article" date="2008" name="J. Bacteriol.">
        <title>The complete genome sequence of Thermococcus onnurineus NA1 reveals a mixed heterotrophic and carboxydotrophic metabolism.</title>
        <authorList>
            <person name="Lee H.S."/>
            <person name="Kang S.G."/>
            <person name="Bae S.S."/>
            <person name="Lim J.K."/>
            <person name="Cho Y."/>
            <person name="Kim Y.J."/>
            <person name="Jeon J.H."/>
            <person name="Cha S.S."/>
            <person name="Kwon K.K."/>
            <person name="Kim H.T."/>
            <person name="Park C.J."/>
            <person name="Lee H.W."/>
            <person name="Kim S.I."/>
            <person name="Chun J."/>
            <person name="Colwell R.R."/>
            <person name="Kim S.J."/>
            <person name="Lee J.H."/>
        </authorList>
    </citation>
    <scope>NUCLEOTIDE SEQUENCE [LARGE SCALE GENOMIC DNA]</scope>
    <source>
        <strain evidence="2 3">NA1</strain>
    </source>
</reference>
<dbReference type="HOGENOM" id="CLU_3131048_0_0_2"/>
<feature type="region of interest" description="Disordered" evidence="1">
    <location>
        <begin position="1"/>
        <end position="49"/>
    </location>
</feature>
<feature type="compositionally biased region" description="Basic and acidic residues" evidence="1">
    <location>
        <begin position="34"/>
        <end position="43"/>
    </location>
</feature>
<sequence>MGEHEADKRKQGAKGKVGNEGKTSSLESPVRSVKRAEIPRERTSLFSSK</sequence>
<dbReference type="RefSeq" id="WP_012572511.1">
    <property type="nucleotide sequence ID" value="NC_011529.1"/>
</dbReference>
<keyword evidence="3" id="KW-1185">Reference proteome</keyword>
<dbReference type="EMBL" id="CP000855">
    <property type="protein sequence ID" value="ACJ17039.1"/>
    <property type="molecule type" value="Genomic_DNA"/>
</dbReference>
<dbReference type="STRING" id="523850.TON_1549"/>
<protein>
    <submittedName>
        <fullName evidence="2">Uncharacterized protein</fullName>
    </submittedName>
</protein>
<name>B6YTU8_THEON</name>
<evidence type="ECO:0000313" key="3">
    <source>
        <dbReference type="Proteomes" id="UP000002727"/>
    </source>
</evidence>
<dbReference type="Proteomes" id="UP000002727">
    <property type="component" value="Chromosome"/>
</dbReference>
<dbReference type="KEGG" id="ton:TON_1549"/>